<dbReference type="Proteomes" id="UP000547674">
    <property type="component" value="Unassembled WGS sequence"/>
</dbReference>
<dbReference type="SUPFAM" id="SSF89807">
    <property type="entry name" value="Dodecin-like"/>
    <property type="match status" value="1"/>
</dbReference>
<organism evidence="1 2">
    <name type="scientific">Eiseniibacteriota bacterium</name>
    <dbReference type="NCBI Taxonomy" id="2212470"/>
    <lineage>
        <taxon>Bacteria</taxon>
        <taxon>Candidatus Eiseniibacteriota</taxon>
    </lineage>
</organism>
<proteinExistence type="predicted"/>
<comment type="caution">
    <text evidence="1">The sequence shown here is derived from an EMBL/GenBank/DDBJ whole genome shotgun (WGS) entry which is preliminary data.</text>
</comment>
<dbReference type="AlphaFoldDB" id="A0A7Y2E6N6"/>
<dbReference type="InterPro" id="IPR025543">
    <property type="entry name" value="Dodecin-like"/>
</dbReference>
<dbReference type="PANTHER" id="PTHR39324">
    <property type="entry name" value="CALCIUM DODECIN"/>
    <property type="match status" value="1"/>
</dbReference>
<dbReference type="InterPro" id="IPR009923">
    <property type="entry name" value="Dodecin"/>
</dbReference>
<name>A0A7Y2E6N6_UNCEI</name>
<protein>
    <submittedName>
        <fullName evidence="1">Dodecin domain-containing protein</fullName>
    </submittedName>
</protein>
<evidence type="ECO:0000313" key="2">
    <source>
        <dbReference type="Proteomes" id="UP000547674"/>
    </source>
</evidence>
<sequence length="67" mass="7480">MSVARITEIKASSTKSFEDAVREGVKRANKTLENIKGVWVAGQEAVIEDGEVKEFRVHMKVTFILNS</sequence>
<gene>
    <name evidence="1" type="ORF">HKN21_01195</name>
</gene>
<dbReference type="Pfam" id="PF07311">
    <property type="entry name" value="Dodecin"/>
    <property type="match status" value="1"/>
</dbReference>
<dbReference type="InterPro" id="IPR036694">
    <property type="entry name" value="Dodecin-like_sf"/>
</dbReference>
<accession>A0A7Y2E6N6</accession>
<reference evidence="1 2" key="1">
    <citation type="submission" date="2020-03" db="EMBL/GenBank/DDBJ databases">
        <title>Metabolic flexibility allows generalist bacteria to become dominant in a frequently disturbed ecosystem.</title>
        <authorList>
            <person name="Chen Y.-J."/>
            <person name="Leung P.M."/>
            <person name="Bay S.K."/>
            <person name="Hugenholtz P."/>
            <person name="Kessler A.J."/>
            <person name="Shelley G."/>
            <person name="Waite D.W."/>
            <person name="Cook P.L."/>
            <person name="Greening C."/>
        </authorList>
    </citation>
    <scope>NUCLEOTIDE SEQUENCE [LARGE SCALE GENOMIC DNA]</scope>
    <source>
        <strain evidence="1">SS_bin_28</strain>
    </source>
</reference>
<dbReference type="PANTHER" id="PTHR39324:SF1">
    <property type="entry name" value="CALCIUM DODECIN"/>
    <property type="match status" value="1"/>
</dbReference>
<evidence type="ECO:0000313" key="1">
    <source>
        <dbReference type="EMBL" id="NNF05352.1"/>
    </source>
</evidence>
<dbReference type="Gene3D" id="3.30.1660.10">
    <property type="entry name" value="Flavin-binding protein dodecin"/>
    <property type="match status" value="1"/>
</dbReference>
<dbReference type="EMBL" id="JABDJR010000040">
    <property type="protein sequence ID" value="NNF05352.1"/>
    <property type="molecule type" value="Genomic_DNA"/>
</dbReference>